<dbReference type="Proteomes" id="UP000014254">
    <property type="component" value="Unassembled WGS sequence"/>
</dbReference>
<dbReference type="VEuPathDB" id="FungiDB:HMPREF1544_11693"/>
<dbReference type="Pfam" id="PF03031">
    <property type="entry name" value="NIF"/>
    <property type="match status" value="1"/>
</dbReference>
<evidence type="ECO:0000256" key="2">
    <source>
        <dbReference type="ARBA" id="ARBA00022801"/>
    </source>
</evidence>
<evidence type="ECO:0000256" key="6">
    <source>
        <dbReference type="RuleBase" id="RU366066"/>
    </source>
</evidence>
<evidence type="ECO:0000256" key="3">
    <source>
        <dbReference type="ARBA" id="ARBA00023242"/>
    </source>
</evidence>
<comment type="catalytic activity">
    <reaction evidence="4 6">
        <text>O-phospho-L-seryl-[protein] + H2O = L-seryl-[protein] + phosphate</text>
        <dbReference type="Rhea" id="RHEA:20629"/>
        <dbReference type="Rhea" id="RHEA-COMP:9863"/>
        <dbReference type="Rhea" id="RHEA-COMP:11604"/>
        <dbReference type="ChEBI" id="CHEBI:15377"/>
        <dbReference type="ChEBI" id="CHEBI:29999"/>
        <dbReference type="ChEBI" id="CHEBI:43474"/>
        <dbReference type="ChEBI" id="CHEBI:83421"/>
        <dbReference type="EC" id="3.1.3.16"/>
    </reaction>
</comment>
<dbReference type="Gene3D" id="3.40.50.1000">
    <property type="entry name" value="HAD superfamily/HAD-like"/>
    <property type="match status" value="1"/>
</dbReference>
<protein>
    <recommendedName>
        <fullName evidence="6">RNA polymerase II subunit A C-terminal domain phosphatase</fullName>
        <ecNumber evidence="6">3.1.3.16</ecNumber>
    </recommendedName>
</protein>
<dbReference type="InterPro" id="IPR023214">
    <property type="entry name" value="HAD_sf"/>
</dbReference>
<evidence type="ECO:0000259" key="8">
    <source>
        <dbReference type="PROSITE" id="PS50172"/>
    </source>
</evidence>
<feature type="region of interest" description="Disordered" evidence="7">
    <location>
        <begin position="263"/>
        <end position="432"/>
    </location>
</feature>
<organism evidence="10 11">
    <name type="scientific">Mucor circinelloides f. circinelloides (strain 1006PhL)</name>
    <name type="common">Mucormycosis agent</name>
    <name type="synonym">Calyptromyces circinelloides</name>
    <dbReference type="NCBI Taxonomy" id="1220926"/>
    <lineage>
        <taxon>Eukaryota</taxon>
        <taxon>Fungi</taxon>
        <taxon>Fungi incertae sedis</taxon>
        <taxon>Mucoromycota</taxon>
        <taxon>Mucoromycotina</taxon>
        <taxon>Mucoromycetes</taxon>
        <taxon>Mucorales</taxon>
        <taxon>Mucorineae</taxon>
        <taxon>Mucoraceae</taxon>
        <taxon>Mucor</taxon>
    </lineage>
</organism>
<feature type="domain" description="BRCT" evidence="8">
    <location>
        <begin position="476"/>
        <end position="569"/>
    </location>
</feature>
<dbReference type="InterPro" id="IPR001357">
    <property type="entry name" value="BRCT_dom"/>
</dbReference>
<dbReference type="GO" id="GO:0008420">
    <property type="term" value="F:RNA polymerase II CTD heptapeptide repeat phosphatase activity"/>
    <property type="evidence" value="ECO:0007669"/>
    <property type="project" value="UniProtKB-UniRule"/>
</dbReference>
<reference evidence="11" key="1">
    <citation type="submission" date="2013-05" db="EMBL/GenBank/DDBJ databases">
        <title>The Genome sequence of Mucor circinelloides f. circinelloides 1006PhL.</title>
        <authorList>
            <consortium name="The Broad Institute Genomics Platform"/>
            <person name="Cuomo C."/>
            <person name="Earl A."/>
            <person name="Findley K."/>
            <person name="Lee S.C."/>
            <person name="Walker B."/>
            <person name="Young S."/>
            <person name="Zeng Q."/>
            <person name="Gargeya S."/>
            <person name="Fitzgerald M."/>
            <person name="Haas B."/>
            <person name="Abouelleil A."/>
            <person name="Allen A.W."/>
            <person name="Alvarado L."/>
            <person name="Arachchi H.M."/>
            <person name="Berlin A.M."/>
            <person name="Chapman S.B."/>
            <person name="Gainer-Dewar J."/>
            <person name="Goldberg J."/>
            <person name="Griggs A."/>
            <person name="Gujja S."/>
            <person name="Hansen M."/>
            <person name="Howarth C."/>
            <person name="Imamovic A."/>
            <person name="Ireland A."/>
            <person name="Larimer J."/>
            <person name="McCowan C."/>
            <person name="Murphy C."/>
            <person name="Pearson M."/>
            <person name="Poon T.W."/>
            <person name="Priest M."/>
            <person name="Roberts A."/>
            <person name="Saif S."/>
            <person name="Shea T."/>
            <person name="Sisk P."/>
            <person name="Sykes S."/>
            <person name="Wortman J."/>
            <person name="Nusbaum C."/>
            <person name="Birren B."/>
        </authorList>
    </citation>
    <scope>NUCLEOTIDE SEQUENCE [LARGE SCALE GENOMIC DNA]</scope>
    <source>
        <strain evidence="11">1006PhL</strain>
    </source>
</reference>
<feature type="compositionally biased region" description="Low complexity" evidence="7">
    <location>
        <begin position="351"/>
        <end position="380"/>
    </location>
</feature>
<evidence type="ECO:0000256" key="5">
    <source>
        <dbReference type="ARBA" id="ARBA00048336"/>
    </source>
</evidence>
<feature type="region of interest" description="Disordered" evidence="7">
    <location>
        <begin position="609"/>
        <end position="711"/>
    </location>
</feature>
<feature type="compositionally biased region" description="Acidic residues" evidence="7">
    <location>
        <begin position="574"/>
        <end position="595"/>
    </location>
</feature>
<dbReference type="InterPro" id="IPR039189">
    <property type="entry name" value="Fcp1"/>
</dbReference>
<feature type="compositionally biased region" description="Basic and acidic residues" evidence="7">
    <location>
        <begin position="292"/>
        <end position="306"/>
    </location>
</feature>
<feature type="compositionally biased region" description="Polar residues" evidence="7">
    <location>
        <begin position="420"/>
        <end position="429"/>
    </location>
</feature>
<dbReference type="InterPro" id="IPR004274">
    <property type="entry name" value="FCP1_dom"/>
</dbReference>
<feature type="compositionally biased region" description="Polar residues" evidence="7">
    <location>
        <begin position="384"/>
        <end position="394"/>
    </location>
</feature>
<evidence type="ECO:0000256" key="1">
    <source>
        <dbReference type="ARBA" id="ARBA00004123"/>
    </source>
</evidence>
<evidence type="ECO:0000259" key="9">
    <source>
        <dbReference type="PROSITE" id="PS50969"/>
    </source>
</evidence>
<dbReference type="eggNOG" id="KOG0323">
    <property type="taxonomic scope" value="Eukaryota"/>
</dbReference>
<dbReference type="Gene3D" id="3.40.50.10190">
    <property type="entry name" value="BRCT domain"/>
    <property type="match status" value="1"/>
</dbReference>
<dbReference type="InterPro" id="IPR011947">
    <property type="entry name" value="FCP1_euk"/>
</dbReference>
<dbReference type="InParanoid" id="S2JP95"/>
<gene>
    <name evidence="10" type="ORF">HMPREF1544_11693</name>
</gene>
<dbReference type="OrthoDB" id="10249888at2759"/>
<accession>S2JP95</accession>
<keyword evidence="11" id="KW-1185">Reference proteome</keyword>
<dbReference type="Gene3D" id="1.10.287.10">
    <property type="entry name" value="S15/NS1, RNA-binding"/>
    <property type="match status" value="1"/>
</dbReference>
<dbReference type="AlphaFoldDB" id="S2JP95"/>
<evidence type="ECO:0000313" key="10">
    <source>
        <dbReference type="EMBL" id="EPB81575.1"/>
    </source>
</evidence>
<dbReference type="SUPFAM" id="SSF52113">
    <property type="entry name" value="BRCT domain"/>
    <property type="match status" value="1"/>
</dbReference>
<dbReference type="EC" id="3.1.3.16" evidence="6"/>
<dbReference type="InterPro" id="IPR036420">
    <property type="entry name" value="BRCT_dom_sf"/>
</dbReference>
<dbReference type="CDD" id="cd17729">
    <property type="entry name" value="BRCT_CTDP1"/>
    <property type="match status" value="1"/>
</dbReference>
<comment type="function">
    <text evidence="6">This promotes the activity of RNA polymerase II.</text>
</comment>
<dbReference type="PANTHER" id="PTHR23081:SF36">
    <property type="entry name" value="RNA POLYMERASE II SUBUNIT A C-TERMINAL DOMAIN PHOSPHATASE"/>
    <property type="match status" value="1"/>
</dbReference>
<keyword evidence="2 6" id="KW-0378">Hydrolase</keyword>
<feature type="region of interest" description="Disordered" evidence="7">
    <location>
        <begin position="572"/>
        <end position="595"/>
    </location>
</feature>
<dbReference type="EMBL" id="KE124163">
    <property type="protein sequence ID" value="EPB81575.1"/>
    <property type="molecule type" value="Genomic_DNA"/>
</dbReference>
<feature type="compositionally biased region" description="Acidic residues" evidence="7">
    <location>
        <begin position="640"/>
        <end position="671"/>
    </location>
</feature>
<feature type="domain" description="FCP1 homology" evidence="9">
    <location>
        <begin position="79"/>
        <end position="249"/>
    </location>
</feature>
<proteinExistence type="predicted"/>
<dbReference type="SMART" id="SM00292">
    <property type="entry name" value="BRCT"/>
    <property type="match status" value="1"/>
</dbReference>
<keyword evidence="3 6" id="KW-0539">Nucleus</keyword>
<dbReference type="PANTHER" id="PTHR23081">
    <property type="entry name" value="RNA POLYMERASE II CTD PHOSPHATASE"/>
    <property type="match status" value="1"/>
</dbReference>
<evidence type="ECO:0000256" key="4">
    <source>
        <dbReference type="ARBA" id="ARBA00047761"/>
    </source>
</evidence>
<dbReference type="GO" id="GO:0005634">
    <property type="term" value="C:nucleus"/>
    <property type="evidence" value="ECO:0007669"/>
    <property type="project" value="UniProtKB-SubCell"/>
</dbReference>
<dbReference type="FunCoup" id="S2JP95">
    <property type="interactions" value="376"/>
</dbReference>
<dbReference type="NCBIfam" id="TIGR02250">
    <property type="entry name" value="FCP1_euk"/>
    <property type="match status" value="1"/>
</dbReference>
<feature type="compositionally biased region" description="Low complexity" evidence="7">
    <location>
        <begin position="674"/>
        <end position="686"/>
    </location>
</feature>
<evidence type="ECO:0000256" key="7">
    <source>
        <dbReference type="SAM" id="MobiDB-lite"/>
    </source>
</evidence>
<dbReference type="Pfam" id="PF12738">
    <property type="entry name" value="PTCB-BRCT"/>
    <property type="match status" value="1"/>
</dbReference>
<dbReference type="PROSITE" id="PS50969">
    <property type="entry name" value="FCP1"/>
    <property type="match status" value="1"/>
</dbReference>
<name>S2JP95_MUCC1</name>
<feature type="compositionally biased region" description="Basic and acidic residues" evidence="7">
    <location>
        <begin position="330"/>
        <end position="341"/>
    </location>
</feature>
<evidence type="ECO:0000313" key="11">
    <source>
        <dbReference type="Proteomes" id="UP000014254"/>
    </source>
</evidence>
<dbReference type="SMART" id="SM00577">
    <property type="entry name" value="CPDc"/>
    <property type="match status" value="1"/>
</dbReference>
<comment type="catalytic activity">
    <reaction evidence="5 6">
        <text>O-phospho-L-threonyl-[protein] + H2O = L-threonyl-[protein] + phosphate</text>
        <dbReference type="Rhea" id="RHEA:47004"/>
        <dbReference type="Rhea" id="RHEA-COMP:11060"/>
        <dbReference type="Rhea" id="RHEA-COMP:11605"/>
        <dbReference type="ChEBI" id="CHEBI:15377"/>
        <dbReference type="ChEBI" id="CHEBI:30013"/>
        <dbReference type="ChEBI" id="CHEBI:43474"/>
        <dbReference type="ChEBI" id="CHEBI:61977"/>
        <dbReference type="EC" id="3.1.3.16"/>
    </reaction>
</comment>
<sequence>MVCSHTNNNSDGGSCSECGHCSHEVIFGGLCALCGAVVDQDEENNTTSNHIDMTHDASGITVSKKEAERIQKEDEARLLKARKLSLIVDLDQTILHAAWEPHIAEWVDNHKDKQDSRAKDMSTFTLDGSKYTIKLRPGTINFLKDMSKLYEMHVYTMGTRAYAKAVAAVIDPTMELFQDRILTRDENGSLTKKRLDRLFPADQSKVVVLDDRADVWDHSPNLIQIKPYEYFAGVGDINAPPNAQSTNVIPPEILKDDVNTAADVNNGEQGKVNELDTTVNKTDQVEASKPSDPVHSENKKVKNQHDNEDDSDLESSSGSSSEESEDEDDAKINAKHDEKSTQDSNNTPAGSNQQNKNQQESSTPSQANSNSEDSSNSNGKSDADASNASISPNTSKDEPDNEAASRVAEEASPNVKVPSQEKSSNNILASFNPKHEDTDRILQVINQALTDVHDEFYRRVDEGESEPHVAIILPEIKRKVLKGCTLVFSGVIPLHYRPQDATIWKMAVAFGATCLEELTGKVTHLVAANAGTSKVNTARKYQHIKIVSPPWLMNSIWNFKRENETPYIIPVEDVSSEIENPEEASLDFDEEEVELDMDWSDSEIDEALADDTGTEGNGTPLPASSLEPSTLADEITPTASDDDDEEMNEDDWLGDVLDGMDDSEAEGDYGDADSVASASSVSSTSSRKSKRKLEHDDIYEQDDSPSSKRQK</sequence>
<dbReference type="STRING" id="1220926.S2JP95"/>
<comment type="subcellular location">
    <subcellularLocation>
        <location evidence="1 6">Nucleus</location>
    </subcellularLocation>
</comment>
<dbReference type="PROSITE" id="PS50172">
    <property type="entry name" value="BRCT"/>
    <property type="match status" value="1"/>
</dbReference>
<dbReference type="SUPFAM" id="SSF56784">
    <property type="entry name" value="HAD-like"/>
    <property type="match status" value="1"/>
</dbReference>
<dbReference type="CDD" id="cd07521">
    <property type="entry name" value="HAD_FCP1-like"/>
    <property type="match status" value="1"/>
</dbReference>
<dbReference type="InterPro" id="IPR036412">
    <property type="entry name" value="HAD-like_sf"/>
</dbReference>